<dbReference type="Gene3D" id="3.40.50.300">
    <property type="entry name" value="P-loop containing nucleotide triphosphate hydrolases"/>
    <property type="match status" value="3"/>
</dbReference>
<comment type="similarity">
    <text evidence="1">Belongs to the DNA2/NAM7 helicase family.</text>
</comment>
<dbReference type="RefSeq" id="WP_078818428.1">
    <property type="nucleotide sequence ID" value="NZ_FUYJ01000008.1"/>
</dbReference>
<keyword evidence="5" id="KW-0067">ATP-binding</keyword>
<organism evidence="9 10">
    <name type="scientific">Sporosarcina newyorkensis</name>
    <dbReference type="NCBI Taxonomy" id="759851"/>
    <lineage>
        <taxon>Bacteria</taxon>
        <taxon>Bacillati</taxon>
        <taxon>Bacillota</taxon>
        <taxon>Bacilli</taxon>
        <taxon>Bacillales</taxon>
        <taxon>Caryophanaceae</taxon>
        <taxon>Sporosarcina</taxon>
    </lineage>
</organism>
<evidence type="ECO:0000313" key="9">
    <source>
        <dbReference type="EMBL" id="SKB04449.1"/>
    </source>
</evidence>
<evidence type="ECO:0000256" key="3">
    <source>
        <dbReference type="ARBA" id="ARBA00022801"/>
    </source>
</evidence>
<dbReference type="Proteomes" id="UP000190042">
    <property type="component" value="Unassembled WGS sequence"/>
</dbReference>
<dbReference type="EMBL" id="FUYJ01000008">
    <property type="protein sequence ID" value="SKB04449.1"/>
    <property type="molecule type" value="Genomic_DNA"/>
</dbReference>
<dbReference type="InterPro" id="IPR041677">
    <property type="entry name" value="DNA2/NAM7_AAA_11"/>
</dbReference>
<evidence type="ECO:0000256" key="5">
    <source>
        <dbReference type="ARBA" id="ARBA00022840"/>
    </source>
</evidence>
<dbReference type="InterPro" id="IPR047187">
    <property type="entry name" value="SF1_C_Upf1"/>
</dbReference>
<feature type="coiled-coil region" evidence="6">
    <location>
        <begin position="476"/>
        <end position="560"/>
    </location>
</feature>
<keyword evidence="6" id="KW-0175">Coiled coil</keyword>
<evidence type="ECO:0000259" key="8">
    <source>
        <dbReference type="Pfam" id="PF13087"/>
    </source>
</evidence>
<feature type="coiled-coil region" evidence="6">
    <location>
        <begin position="750"/>
        <end position="788"/>
    </location>
</feature>
<dbReference type="Pfam" id="PF13087">
    <property type="entry name" value="AAA_12"/>
    <property type="match status" value="1"/>
</dbReference>
<dbReference type="InterPro" id="IPR041679">
    <property type="entry name" value="DNA2/NAM7-like_C"/>
</dbReference>
<dbReference type="GO" id="GO:0016787">
    <property type="term" value="F:hydrolase activity"/>
    <property type="evidence" value="ECO:0007669"/>
    <property type="project" value="UniProtKB-KW"/>
</dbReference>
<protein>
    <submittedName>
        <fullName evidence="9">AAA domain-containing protein</fullName>
    </submittedName>
</protein>
<sequence length="1278" mass="148567">MNSINTTETISCSLEITKNARQGIEQWFLNEQALVSSESAFDIHIEKKPANRQGNQSYSLFFDPHTNKKFAKEVQKRVAVMECVLKPDGFVATGFHVRGAKEPVQTNRRLHTVVKFRLNRAGVALPIQFYTKMRELPIAEERSEYVKKRIESWEGYLQIAEKNADVEDISCTFTQASLTSDFTKLRLHCKDLQTKNWKQLRGFSVKLLELSTEIGQIVDVQKSQKIIVVELNQRFQKRSRQEQWLPKNNKKLVLTNFAELSQIRRLRKGFKDLQDGLAANANLEKVLFEERPVVKINNKNPDLEFHNNLNEFQREAVTGAMKAHDLFVIQGPPGTGKTTVISEICYQNVKAGLRTLVASQSNLAVDNALGRLLTDPATRILRYGRSESIEEEGKRFIEENVALNWRNETIEAVQVTRAIYKTKDLEMQHQSDQLERIIKQQSEAEKDLKEELVRQKLLREQVSELRSKRTAQQHSFEQLSQQLLERRKKVQQTEQQQSQKTSEIVELQSKLNRLSDTAKVMERLAVLQNGLRRLRQALLYVELRGKLQNATDLYRQLRVQLKELPAKESSLKAAHEQVIPITKMDILQKTLSAQQIELPIHIVLQINELQRLIKTISSGGFSYEFQEWKELYERFQTAIEKTEQLLLTHRYPIATLEKRSTDHFTTLPEMHEMIDRLGRFLVDPTTKRILQTPGASSAKTEILKKIAQGMSLFYGKEEIVRTKGAEIQQQQIRTVKQLFSEVKNEVLQFLKTQQRDIAQKQLHLQQQEAELLKQQEDIQQQLEDWLNENDPPEVQWEEQQLSYEISVNEKEVFGCQQQLQEINQSTASLQIMQQQQLETEKQLEEHQHQLEMLEATEQQQQQESEKLQERIAALAEQMNSDVEHQLSRTVNDLRETEHQLQELSKERQQLPVLQELQAQWELLLKDANDYDLDEIRKLYVEHANVIGTTCVASASKKFMEEYPMFDVVIIDEVSKATPPELLLPMLKGKKVILVGDHHQLPPLVGQETMDELVDQQKDAEVQREMKKLLNESLFERLFRTLPKQNKTMLSIQYRMHERIMETIAPFYKEGNYQLQCGLPDSDQMRDHLLESSMFTRDDHLLWLDTPNKPSFYEDKVKGGTSRFNESELQIIRNTMLELEQATKQAKLEGRIKTEDRKSVGVISFYGEQVKQIDRLIQQELRPKQLHCRTGSVDKFQGMEMDVVILSFVRNHGDPSGEIGFAKDYRRLNVALSRARELLIIVGSSEMFTIKTKNKSTREMYSQLQEIVEQHGRLVKMEG</sequence>
<keyword evidence="10" id="KW-1185">Reference proteome</keyword>
<keyword evidence="2" id="KW-0547">Nucleotide-binding</keyword>
<accession>A0A1T4YRR0</accession>
<dbReference type="CDD" id="cd18808">
    <property type="entry name" value="SF1_C_Upf1"/>
    <property type="match status" value="1"/>
</dbReference>
<proteinExistence type="inferred from homology"/>
<evidence type="ECO:0000256" key="4">
    <source>
        <dbReference type="ARBA" id="ARBA00022806"/>
    </source>
</evidence>
<gene>
    <name evidence="9" type="ORF">SAMN04244570_3413</name>
</gene>
<evidence type="ECO:0000256" key="6">
    <source>
        <dbReference type="SAM" id="Coils"/>
    </source>
</evidence>
<dbReference type="SUPFAM" id="SSF52540">
    <property type="entry name" value="P-loop containing nucleoside triphosphate hydrolases"/>
    <property type="match status" value="2"/>
</dbReference>
<dbReference type="PANTHER" id="PTHR43788:SF8">
    <property type="entry name" value="DNA-BINDING PROTEIN SMUBP-2"/>
    <property type="match status" value="1"/>
</dbReference>
<dbReference type="InterPro" id="IPR050534">
    <property type="entry name" value="Coronavir_polyprotein_1ab"/>
</dbReference>
<evidence type="ECO:0000313" key="10">
    <source>
        <dbReference type="Proteomes" id="UP000190042"/>
    </source>
</evidence>
<dbReference type="AlphaFoldDB" id="A0A1T4YRR0"/>
<dbReference type="GO" id="GO:0043139">
    <property type="term" value="F:5'-3' DNA helicase activity"/>
    <property type="evidence" value="ECO:0007669"/>
    <property type="project" value="TreeGrafter"/>
</dbReference>
<evidence type="ECO:0000256" key="2">
    <source>
        <dbReference type="ARBA" id="ARBA00022741"/>
    </source>
</evidence>
<feature type="domain" description="DNA2/NAM7 helicase helicase" evidence="7">
    <location>
        <begin position="308"/>
        <end position="505"/>
    </location>
</feature>
<feature type="domain" description="DNA2/NAM7 helicase-like C-terminal" evidence="8">
    <location>
        <begin position="1029"/>
        <end position="1244"/>
    </location>
</feature>
<dbReference type="Pfam" id="PF13086">
    <property type="entry name" value="AAA_11"/>
    <property type="match status" value="2"/>
</dbReference>
<dbReference type="PANTHER" id="PTHR43788">
    <property type="entry name" value="DNA2/NAM7 HELICASE FAMILY MEMBER"/>
    <property type="match status" value="1"/>
</dbReference>
<evidence type="ECO:0000256" key="1">
    <source>
        <dbReference type="ARBA" id="ARBA00007913"/>
    </source>
</evidence>
<reference evidence="10" key="1">
    <citation type="submission" date="2017-02" db="EMBL/GenBank/DDBJ databases">
        <authorList>
            <person name="Varghese N."/>
            <person name="Submissions S."/>
        </authorList>
    </citation>
    <scope>NUCLEOTIDE SEQUENCE [LARGE SCALE GENOMIC DNA]</scope>
    <source>
        <strain evidence="10">DSM 23966</strain>
    </source>
</reference>
<dbReference type="GO" id="GO:0005524">
    <property type="term" value="F:ATP binding"/>
    <property type="evidence" value="ECO:0007669"/>
    <property type="project" value="UniProtKB-KW"/>
</dbReference>
<evidence type="ECO:0000259" key="7">
    <source>
        <dbReference type="Pfam" id="PF13086"/>
    </source>
</evidence>
<feature type="domain" description="DNA2/NAM7 helicase helicase" evidence="7">
    <location>
        <begin position="831"/>
        <end position="1004"/>
    </location>
</feature>
<dbReference type="InterPro" id="IPR027417">
    <property type="entry name" value="P-loop_NTPase"/>
</dbReference>
<feature type="coiled-coil region" evidence="6">
    <location>
        <begin position="829"/>
        <end position="906"/>
    </location>
</feature>
<keyword evidence="3" id="KW-0378">Hydrolase</keyword>
<name>A0A1T4YRR0_9BACL</name>
<keyword evidence="4" id="KW-0347">Helicase</keyword>